<dbReference type="RefSeq" id="WP_186769729.1">
    <property type="nucleotide sequence ID" value="NZ_JACOMF010000005.1"/>
</dbReference>
<dbReference type="AlphaFoldDB" id="A0A9X0QVZ3"/>
<reference evidence="2" key="1">
    <citation type="submission" date="2020-08" db="EMBL/GenBank/DDBJ databases">
        <authorList>
            <person name="Hu Y."/>
            <person name="Nguyen S.V."/>
            <person name="Li F."/>
            <person name="Fanning S."/>
        </authorList>
    </citation>
    <scope>NUCLEOTIDE SEQUENCE</scope>
    <source>
        <strain evidence="2">SYSU D8009</strain>
    </source>
</reference>
<dbReference type="PANTHER" id="PTHR28047:SF5">
    <property type="entry name" value="PROTEIN DCG1"/>
    <property type="match status" value="1"/>
</dbReference>
<dbReference type="Gene3D" id="3.40.50.12500">
    <property type="match status" value="1"/>
</dbReference>
<evidence type="ECO:0000313" key="3">
    <source>
        <dbReference type="Proteomes" id="UP000600101"/>
    </source>
</evidence>
<keyword evidence="3" id="KW-1185">Reference proteome</keyword>
<dbReference type="EMBL" id="JACOMF010000005">
    <property type="protein sequence ID" value="MBC4014954.1"/>
    <property type="molecule type" value="Genomic_DNA"/>
</dbReference>
<dbReference type="Proteomes" id="UP000600101">
    <property type="component" value="Unassembled WGS sequence"/>
</dbReference>
<dbReference type="InterPro" id="IPR052186">
    <property type="entry name" value="Hydantoin_racemase-like"/>
</dbReference>
<organism evidence="2 3">
    <name type="scientific">Siccirubricoccus deserti</name>
    <dbReference type="NCBI Taxonomy" id="2013562"/>
    <lineage>
        <taxon>Bacteria</taxon>
        <taxon>Pseudomonadati</taxon>
        <taxon>Pseudomonadota</taxon>
        <taxon>Alphaproteobacteria</taxon>
        <taxon>Acetobacterales</taxon>
        <taxon>Roseomonadaceae</taxon>
        <taxon>Siccirubricoccus</taxon>
    </lineage>
</organism>
<dbReference type="PANTHER" id="PTHR28047">
    <property type="entry name" value="PROTEIN DCG1"/>
    <property type="match status" value="1"/>
</dbReference>
<evidence type="ECO:0000256" key="1">
    <source>
        <dbReference type="ARBA" id="ARBA00038414"/>
    </source>
</evidence>
<gene>
    <name evidence="2" type="ORF">H7965_06420</name>
</gene>
<dbReference type="GO" id="GO:0047661">
    <property type="term" value="F:amino-acid racemase activity"/>
    <property type="evidence" value="ECO:0007669"/>
    <property type="project" value="InterPro"/>
</dbReference>
<evidence type="ECO:0000313" key="2">
    <source>
        <dbReference type="EMBL" id="MBC4014954.1"/>
    </source>
</evidence>
<proteinExistence type="inferred from homology"/>
<dbReference type="Pfam" id="PF01177">
    <property type="entry name" value="Asp_Glu_race"/>
    <property type="match status" value="1"/>
</dbReference>
<protein>
    <recommendedName>
        <fullName evidence="4">Asp/Glu/hydantoin racemase</fullName>
    </recommendedName>
</protein>
<comment type="similarity">
    <text evidence="1">Belongs to the HyuE racemase family.</text>
</comment>
<sequence>MRLWYQSMTRPDAWPAYSAALRRLLSTAADPGTEFAVHGITRRGGIGDQYRSLEFIETIEVLENATRAEAEGFDAVLLGNIADPGLRQAREMLNIPVLGLCETALLTACQMGASIGLVVANDKHHGRVMENVALAGLTSRVVAVERMTVDRLVDLDTAFAEGPVRDRILGQFQEAAAACVARGAEVVIPAAGVAMVLVAEAGVHDAGRGTPVLNAAVALLKAGETAVKLNWLMGGRFTSRRGAYAQPPADQIAELRRAYGPIFPGIQEPGT</sequence>
<accession>A0A9X0QVZ3</accession>
<evidence type="ECO:0008006" key="4">
    <source>
        <dbReference type="Google" id="ProtNLM"/>
    </source>
</evidence>
<comment type="caution">
    <text evidence="2">The sequence shown here is derived from an EMBL/GenBank/DDBJ whole genome shotgun (WGS) entry which is preliminary data.</text>
</comment>
<dbReference type="InterPro" id="IPR053714">
    <property type="entry name" value="Iso_Racemase_Enz_sf"/>
</dbReference>
<name>A0A9X0QVZ3_9PROT</name>
<dbReference type="InterPro" id="IPR015942">
    <property type="entry name" value="Asp/Glu/hydantoin_racemase"/>
</dbReference>